<keyword evidence="5 6" id="KW-0472">Membrane</keyword>
<proteinExistence type="predicted"/>
<keyword evidence="3 6" id="KW-0812">Transmembrane</keyword>
<evidence type="ECO:0000256" key="6">
    <source>
        <dbReference type="SAM" id="Phobius"/>
    </source>
</evidence>
<dbReference type="GO" id="GO:0005886">
    <property type="term" value="C:plasma membrane"/>
    <property type="evidence" value="ECO:0007669"/>
    <property type="project" value="UniProtKB-SubCell"/>
</dbReference>
<dbReference type="InterPro" id="IPR010343">
    <property type="entry name" value="ArAE_1"/>
</dbReference>
<dbReference type="InterPro" id="IPR038323">
    <property type="entry name" value="ArAE_1_C_sf"/>
</dbReference>
<feature type="transmembrane region" description="Helical" evidence="6">
    <location>
        <begin position="79"/>
        <end position="99"/>
    </location>
</feature>
<organism evidence="8 9">
    <name type="scientific">Vagococcus lutrae</name>
    <dbReference type="NCBI Taxonomy" id="81947"/>
    <lineage>
        <taxon>Bacteria</taxon>
        <taxon>Bacillati</taxon>
        <taxon>Bacillota</taxon>
        <taxon>Bacilli</taxon>
        <taxon>Lactobacillales</taxon>
        <taxon>Enterococcaceae</taxon>
        <taxon>Vagococcus</taxon>
    </lineage>
</organism>
<evidence type="ECO:0000256" key="2">
    <source>
        <dbReference type="ARBA" id="ARBA00022475"/>
    </source>
</evidence>
<evidence type="ECO:0000256" key="1">
    <source>
        <dbReference type="ARBA" id="ARBA00004651"/>
    </source>
</evidence>
<evidence type="ECO:0000256" key="3">
    <source>
        <dbReference type="ARBA" id="ARBA00022692"/>
    </source>
</evidence>
<evidence type="ECO:0000256" key="5">
    <source>
        <dbReference type="ARBA" id="ARBA00023136"/>
    </source>
</evidence>
<evidence type="ECO:0000259" key="7">
    <source>
        <dbReference type="Pfam" id="PF11728"/>
    </source>
</evidence>
<reference evidence="8" key="1">
    <citation type="submission" date="2023-01" db="EMBL/GenBank/DDBJ databases">
        <title>Oxazolidinone resistance genes in florfenicol resistant enterococci from beef cattle and veal calves at slaughter.</title>
        <authorList>
            <person name="Biggel M."/>
        </authorList>
    </citation>
    <scope>NUCLEOTIDE SEQUENCE</scope>
    <source>
        <strain evidence="8">K204-1</strain>
    </source>
</reference>
<dbReference type="PANTHER" id="PTHR40064">
    <property type="entry name" value="MEMBRANE PROTEIN-RELATED"/>
    <property type="match status" value="1"/>
</dbReference>
<dbReference type="Pfam" id="PF11728">
    <property type="entry name" value="ArAE_1_C"/>
    <property type="match status" value="1"/>
</dbReference>
<comment type="subcellular location">
    <subcellularLocation>
        <location evidence="1">Cell membrane</location>
        <topology evidence="1">Multi-pass membrane protein</topology>
    </subcellularLocation>
</comment>
<feature type="domain" description="Putative aromatic acid exporter C-terminal" evidence="7">
    <location>
        <begin position="143"/>
        <end position="307"/>
    </location>
</feature>
<name>A0AAF0BFW9_9ENTE</name>
<feature type="transmembrane region" description="Helical" evidence="6">
    <location>
        <begin position="119"/>
        <end position="139"/>
    </location>
</feature>
<dbReference type="InterPro" id="IPR021062">
    <property type="entry name" value="ArAE_1_C"/>
</dbReference>
<dbReference type="PANTHER" id="PTHR40064:SF1">
    <property type="entry name" value="MEMBRANE PROTEIN"/>
    <property type="match status" value="1"/>
</dbReference>
<sequence length="320" mass="35638">MVVKSVKMAISATLAIVTAQWFGLLNPASAGIIAILSLTDTKKSTVKIGLGRLLALGIATLIAGVFFHLIGYRALAFGAYLICFVPIALSFNLADAIPISSVLVTHYLLAQTVDRSMIINSYSLMLIGVGWALLFNLYMPSTDNRLQILQLEIDTAISGLLASFAERLQGDDSQKQSASLLAELNAQLITAQKMALHHADNHLLQDTRYYIEYFTMRHKQVEAIESMCYLINEIEVADIAATPIVTILEKTSREFDAHNPVSELLNDLEVTFDFYEQSPLPKTRSEFESRAKLYQFMTEFHHLLEAKAIFMQQQTDIKSV</sequence>
<dbReference type="Proteomes" id="UP001179600">
    <property type="component" value="Chromosome"/>
</dbReference>
<feature type="transmembrane region" description="Helical" evidence="6">
    <location>
        <begin position="54"/>
        <end position="72"/>
    </location>
</feature>
<dbReference type="AlphaFoldDB" id="A0AAF0BFW9"/>
<protein>
    <submittedName>
        <fullName evidence="8">Aromatic acid exporter family protein</fullName>
    </submittedName>
</protein>
<keyword evidence="4 6" id="KW-1133">Transmembrane helix</keyword>
<accession>A0AAF0BFW9</accession>
<keyword evidence="2" id="KW-1003">Cell membrane</keyword>
<gene>
    <name evidence="8" type="ORF">PML95_08430</name>
</gene>
<dbReference type="InterPro" id="IPR052984">
    <property type="entry name" value="UPF0421"/>
</dbReference>
<dbReference type="Gene3D" id="1.20.120.940">
    <property type="entry name" value="Putative aromatic acid exporter, C-terminal domain"/>
    <property type="match status" value="1"/>
</dbReference>
<evidence type="ECO:0000313" key="8">
    <source>
        <dbReference type="EMBL" id="WCG22414.1"/>
    </source>
</evidence>
<dbReference type="Pfam" id="PF06081">
    <property type="entry name" value="ArAE_1"/>
    <property type="match status" value="1"/>
</dbReference>
<dbReference type="EMBL" id="CP116507">
    <property type="protein sequence ID" value="WCG22414.1"/>
    <property type="molecule type" value="Genomic_DNA"/>
</dbReference>
<evidence type="ECO:0000313" key="9">
    <source>
        <dbReference type="Proteomes" id="UP001179600"/>
    </source>
</evidence>
<evidence type="ECO:0000256" key="4">
    <source>
        <dbReference type="ARBA" id="ARBA00022989"/>
    </source>
</evidence>
<dbReference type="RefSeq" id="WP_272163240.1">
    <property type="nucleotide sequence ID" value="NZ_CP116507.1"/>
</dbReference>